<dbReference type="PANTHER" id="PTHR43113:SF1">
    <property type="entry name" value="1,4-DIHYDROXY-2-NAPHTHOYL-COA SYNTHASE, PEROXISOMAL"/>
    <property type="match status" value="1"/>
</dbReference>
<keyword evidence="5" id="KW-0474">Menaquinone biosynthesis</keyword>
<dbReference type="EC" id="4.1.3.36" evidence="4 5"/>
<gene>
    <name evidence="5 6" type="primary">menB</name>
    <name evidence="6" type="ORF">E6P07_06815</name>
</gene>
<dbReference type="FunFam" id="3.90.226.10:FF:000003">
    <property type="entry name" value="1,4-dihydroxy-2-naphthoyl-CoA synthase"/>
    <property type="match status" value="1"/>
</dbReference>
<dbReference type="Gene3D" id="3.90.226.10">
    <property type="entry name" value="2-enoyl-CoA Hydratase, Chain A, domain 1"/>
    <property type="match status" value="1"/>
</dbReference>
<dbReference type="UniPathway" id="UPA00079"/>
<feature type="binding site" evidence="5">
    <location>
        <position position="259"/>
    </location>
    <ligand>
        <name>substrate</name>
        <note>ligand shared between two neighboring subunits</note>
    </ligand>
</feature>
<dbReference type="InterPro" id="IPR010198">
    <property type="entry name" value="DHNA-CoA_synthase_MenB"/>
</dbReference>
<dbReference type="AlphaFoldDB" id="A0A6I6ECQ3"/>
<reference evidence="6 7" key="1">
    <citation type="submission" date="2019-12" db="EMBL/GenBank/DDBJ databases">
        <title>The complete genome of the thermophilic, anoxygenic phototrophic gammaproteobacterium Thermochromatium tepidum.</title>
        <authorList>
            <person name="Sattley W.M."/>
            <person name="Swingley W.D."/>
            <person name="Burchell B.M."/>
            <person name="Gurbani S.A."/>
            <person name="Kujawa C.M."/>
            <person name="Nuccio D.A."/>
            <person name="Schladweiler J."/>
            <person name="Shaffer K.N."/>
            <person name="Stokes L.M."/>
            <person name="Touchman J.W."/>
            <person name="Blankenship R.E."/>
            <person name="Madigan M.T."/>
        </authorList>
    </citation>
    <scope>NUCLEOTIDE SEQUENCE [LARGE SCALE GENOMIC DNA]</scope>
    <source>
        <strain evidence="6 7">ATCC 43061</strain>
    </source>
</reference>
<dbReference type="GO" id="GO:0009234">
    <property type="term" value="P:menaquinone biosynthetic process"/>
    <property type="evidence" value="ECO:0007669"/>
    <property type="project" value="UniProtKB-UniRule"/>
</dbReference>
<feature type="binding site" description="in other chain" evidence="5">
    <location>
        <position position="156"/>
    </location>
    <ligand>
        <name>substrate</name>
        <note>ligand shared between two neighboring subunits</note>
    </ligand>
</feature>
<dbReference type="PANTHER" id="PTHR43113">
    <property type="entry name" value="NUCLEOSIDE-DIPHOSPHATE-SUGAR EPIMERASE"/>
    <property type="match status" value="1"/>
</dbReference>
<comment type="catalytic activity">
    <reaction evidence="1 5">
        <text>2-succinylbenzoyl-CoA + H(+) = 1,4-dihydroxy-2-naphthoyl-CoA + H2O</text>
        <dbReference type="Rhea" id="RHEA:26562"/>
        <dbReference type="ChEBI" id="CHEBI:15377"/>
        <dbReference type="ChEBI" id="CHEBI:15378"/>
        <dbReference type="ChEBI" id="CHEBI:57364"/>
        <dbReference type="ChEBI" id="CHEBI:58897"/>
        <dbReference type="EC" id="4.1.3.36"/>
    </reaction>
</comment>
<dbReference type="SUPFAM" id="SSF52096">
    <property type="entry name" value="ClpP/crotonase"/>
    <property type="match status" value="1"/>
</dbReference>
<dbReference type="UniPathway" id="UPA01057">
    <property type="reaction ID" value="UER00167"/>
</dbReference>
<dbReference type="HAMAP" id="MF_01934">
    <property type="entry name" value="MenB"/>
    <property type="match status" value="1"/>
</dbReference>
<dbReference type="FunFam" id="1.10.12.10:FF:000003">
    <property type="entry name" value="1,4-dihydroxy-2-naphthoyl-CoA synthase"/>
    <property type="match status" value="1"/>
</dbReference>
<comment type="caution">
    <text evidence="5">Lacks conserved residue(s) required for the propagation of feature annotation.</text>
</comment>
<sequence>MQPTVNRPETDSPPIRWEAPSDARYQDILYHQAEHIAKITINRPEVRNAFRPQTVRELSDAFRRAHLDPEIGVIILTGAGELAFCSGGDQRVRGHAGYKDELGIEHLNVLDLQRQIRSLPKPVVAMVAGYAIGGGHVLHLVCDLTIAADNARFGQTGPRVGSFDAGFGAGLMARTLGLKKAKEIWFLCRQYDAQEALAMGLVNAVVPLAELEAVTVDWCRQMNRLSPTALRVLKSAFNADTDGLAGIQELAGNATALFYTTEEAQEGRNAFLERRAPDFSRFRRRP</sequence>
<feature type="binding site" description="in other chain" evidence="5">
    <location>
        <begin position="130"/>
        <end position="134"/>
    </location>
    <ligand>
        <name>substrate</name>
        <note>ligand shared between two neighboring subunits</note>
    </ligand>
</feature>
<feature type="binding site" description="in other chain" evidence="5">
    <location>
        <begin position="86"/>
        <end position="90"/>
    </location>
    <ligand>
        <name>substrate</name>
        <note>ligand shared between two neighboring subunits</note>
    </ligand>
</feature>
<dbReference type="EMBL" id="CP039268">
    <property type="protein sequence ID" value="QGU32719.1"/>
    <property type="molecule type" value="Genomic_DNA"/>
</dbReference>
<evidence type="ECO:0000256" key="5">
    <source>
        <dbReference type="HAMAP-Rule" id="MF_01934"/>
    </source>
</evidence>
<dbReference type="Pfam" id="PF00378">
    <property type="entry name" value="ECH_1"/>
    <property type="match status" value="1"/>
</dbReference>
<protein>
    <recommendedName>
        <fullName evidence="4 5">1,4-dihydroxy-2-naphthoyl-CoA synthase</fullName>
        <shortName evidence="5">DHNA-CoA synthase</shortName>
        <ecNumber evidence="4 5">4.1.3.36</ecNumber>
    </recommendedName>
</protein>
<keyword evidence="7" id="KW-1185">Reference proteome</keyword>
<name>A0A6I6ECQ3_THETI</name>
<evidence type="ECO:0000313" key="6">
    <source>
        <dbReference type="EMBL" id="QGU32719.1"/>
    </source>
</evidence>
<accession>A0A6I6ECQ3</accession>
<keyword evidence="2 5" id="KW-0456">Lyase</keyword>
<feature type="binding site" description="in other chain" evidence="5">
    <location>
        <position position="162"/>
    </location>
    <ligand>
        <name>substrate</name>
        <note>ligand shared between two neighboring subunits</note>
    </ligand>
</feature>
<evidence type="ECO:0000256" key="4">
    <source>
        <dbReference type="ARBA" id="ARBA00066833"/>
    </source>
</evidence>
<proteinExistence type="inferred from homology"/>
<dbReference type="GO" id="GO:0005829">
    <property type="term" value="C:cytosol"/>
    <property type="evidence" value="ECO:0007669"/>
    <property type="project" value="TreeGrafter"/>
</dbReference>
<evidence type="ECO:0000256" key="1">
    <source>
        <dbReference type="ARBA" id="ARBA00000177"/>
    </source>
</evidence>
<dbReference type="Proteomes" id="UP000426424">
    <property type="component" value="Chromosome"/>
</dbReference>
<comment type="function">
    <text evidence="3 5">Converts o-succinylbenzoyl-CoA (OSB-CoA) to 1,4-dihydroxy-2-naphthoyl-CoA (DHNA-CoA).</text>
</comment>
<dbReference type="NCBIfam" id="TIGR01929">
    <property type="entry name" value="menB"/>
    <property type="match status" value="1"/>
</dbReference>
<dbReference type="InterPro" id="IPR014748">
    <property type="entry name" value="Enoyl-CoA_hydra_C"/>
</dbReference>
<comment type="similarity">
    <text evidence="5">Belongs to the enoyl-CoA hydratase/isomerase family. MenB subfamily.</text>
</comment>
<evidence type="ECO:0000256" key="3">
    <source>
        <dbReference type="ARBA" id="ARBA00054238"/>
    </source>
</evidence>
<evidence type="ECO:0000313" key="7">
    <source>
        <dbReference type="Proteomes" id="UP000426424"/>
    </source>
</evidence>
<dbReference type="GO" id="GO:0008935">
    <property type="term" value="F:1,4-dihydroxy-2-naphthoyl-CoA synthase activity"/>
    <property type="evidence" value="ECO:0007669"/>
    <property type="project" value="UniProtKB-UniRule"/>
</dbReference>
<dbReference type="RefSeq" id="WP_153974915.1">
    <property type="nucleotide sequence ID" value="NZ_CP039268.1"/>
</dbReference>
<dbReference type="KEGG" id="ttp:E6P07_06815"/>
<comment type="pathway">
    <text evidence="5">Quinol/quinone metabolism; 1,4-dihydroxy-2-naphthoate biosynthesis; 1,4-dihydroxy-2-naphthoate from chorismate: step 6/7.</text>
</comment>
<feature type="site" description="Important for catalysis" evidence="5">
    <location>
        <position position="259"/>
    </location>
</feature>
<feature type="binding site" evidence="5">
    <location>
        <begin position="155"/>
        <end position="157"/>
    </location>
    <ligand>
        <name>hydrogencarbonate</name>
        <dbReference type="ChEBI" id="CHEBI:17544"/>
    </ligand>
</feature>
<dbReference type="CDD" id="cd06558">
    <property type="entry name" value="crotonase-like"/>
    <property type="match status" value="1"/>
</dbReference>
<dbReference type="InterPro" id="IPR029045">
    <property type="entry name" value="ClpP/crotonase-like_dom_sf"/>
</dbReference>
<comment type="pathway">
    <text evidence="5">Quinol/quinone metabolism; menaquinone biosynthesis.</text>
</comment>
<dbReference type="NCBIfam" id="NF005637">
    <property type="entry name" value="PRK07396.1"/>
    <property type="match status" value="1"/>
</dbReference>
<feature type="binding site" description="in other chain" evidence="5">
    <location>
        <position position="47"/>
    </location>
    <ligand>
        <name>substrate</name>
        <note>ligand shared between two neighboring subunits</note>
    </ligand>
</feature>
<dbReference type="InterPro" id="IPR001753">
    <property type="entry name" value="Enoyl-CoA_hydra/iso"/>
</dbReference>
<evidence type="ECO:0000256" key="2">
    <source>
        <dbReference type="ARBA" id="ARBA00023239"/>
    </source>
</evidence>
<dbReference type="OrthoDB" id="9807606at2"/>
<dbReference type="InterPro" id="IPR018376">
    <property type="entry name" value="Enoyl-CoA_hyd/isom_CS"/>
</dbReference>
<dbReference type="PROSITE" id="PS00166">
    <property type="entry name" value="ENOYL_COA_HYDRATASE"/>
    <property type="match status" value="1"/>
</dbReference>
<feature type="site" description="Important for catalysis" evidence="5">
    <location>
        <position position="98"/>
    </location>
</feature>
<dbReference type="Gene3D" id="1.10.12.10">
    <property type="entry name" value="Lyase 2-enoyl-coa Hydratase, Chain A, domain 2"/>
    <property type="match status" value="1"/>
</dbReference>
<comment type="cofactor">
    <cofactor evidence="5">
        <name>hydrogencarbonate</name>
        <dbReference type="ChEBI" id="CHEBI:17544"/>
    </cofactor>
</comment>
<organism evidence="6 7">
    <name type="scientific">Thermochromatium tepidum ATCC 43061</name>
    <dbReference type="NCBI Taxonomy" id="316276"/>
    <lineage>
        <taxon>Bacteria</taxon>
        <taxon>Pseudomonadati</taxon>
        <taxon>Pseudomonadota</taxon>
        <taxon>Gammaproteobacteria</taxon>
        <taxon>Chromatiales</taxon>
        <taxon>Chromatiaceae</taxon>
        <taxon>Thermochromatium</taxon>
    </lineage>
</organism>
<feature type="binding site" description="in other chain" evidence="5">
    <location>
        <position position="98"/>
    </location>
    <ligand>
        <name>substrate</name>
        <note>ligand shared between two neighboring subunits</note>
    </ligand>
</feature>